<comment type="catalytic activity">
    <reaction evidence="1">
        <text>S-ubiquitinyl-[E2 ubiquitin-conjugating enzyme]-L-cysteine + [acceptor protein]-L-lysine = [E2 ubiquitin-conjugating enzyme]-L-cysteine + N(6)-ubiquitinyl-[acceptor protein]-L-lysine.</text>
        <dbReference type="EC" id="2.3.2.26"/>
    </reaction>
</comment>
<dbReference type="Proteomes" id="UP001369086">
    <property type="component" value="Unassembled WGS sequence"/>
</dbReference>
<dbReference type="InterPro" id="IPR050409">
    <property type="entry name" value="E3_ubiq-protein_ligase"/>
</dbReference>
<evidence type="ECO:0000313" key="9">
    <source>
        <dbReference type="Proteomes" id="UP001369086"/>
    </source>
</evidence>
<feature type="domain" description="HECT" evidence="7">
    <location>
        <begin position="86"/>
        <end position="415"/>
    </location>
</feature>
<dbReference type="EC" id="2.3.2.26" evidence="3"/>
<evidence type="ECO:0000256" key="1">
    <source>
        <dbReference type="ARBA" id="ARBA00000885"/>
    </source>
</evidence>
<evidence type="ECO:0000256" key="3">
    <source>
        <dbReference type="ARBA" id="ARBA00012485"/>
    </source>
</evidence>
<feature type="active site" description="Glycyl thioester intermediate" evidence="6">
    <location>
        <position position="383"/>
    </location>
</feature>
<dbReference type="InterPro" id="IPR000569">
    <property type="entry name" value="HECT_dom"/>
</dbReference>
<comment type="caution">
    <text evidence="8">The sequence shown here is derived from an EMBL/GenBank/DDBJ whole genome shotgun (WGS) entry which is preliminary data.</text>
</comment>
<evidence type="ECO:0000313" key="8">
    <source>
        <dbReference type="EMBL" id="KAK6485806.1"/>
    </source>
</evidence>
<evidence type="ECO:0000256" key="4">
    <source>
        <dbReference type="ARBA" id="ARBA00022679"/>
    </source>
</evidence>
<reference evidence="8 9" key="1">
    <citation type="submission" date="2021-05" db="EMBL/GenBank/DDBJ databases">
        <authorList>
            <person name="Zahm M."/>
            <person name="Klopp C."/>
            <person name="Cabau C."/>
            <person name="Kuhl H."/>
            <person name="Suciu R."/>
            <person name="Ciorpac M."/>
            <person name="Holostenco D."/>
            <person name="Gessner J."/>
            <person name="Wuertz S."/>
            <person name="Hohne C."/>
            <person name="Stock M."/>
            <person name="Gislard M."/>
            <person name="Lluch J."/>
            <person name="Milhes M."/>
            <person name="Lampietro C."/>
            <person name="Lopez Roques C."/>
            <person name="Donnadieu C."/>
            <person name="Du K."/>
            <person name="Schartl M."/>
            <person name="Guiguen Y."/>
        </authorList>
    </citation>
    <scope>NUCLEOTIDE SEQUENCE [LARGE SCALE GENOMIC DNA]</scope>
    <source>
        <strain evidence="8">Hh-F2</strain>
        <tissue evidence="8">Blood</tissue>
    </source>
</reference>
<dbReference type="Gene3D" id="3.90.1750.10">
    <property type="entry name" value="Hect, E3 ligase catalytic domains"/>
    <property type="match status" value="1"/>
</dbReference>
<proteinExistence type="predicted"/>
<evidence type="ECO:0000259" key="7">
    <source>
        <dbReference type="PROSITE" id="PS50237"/>
    </source>
</evidence>
<dbReference type="PANTHER" id="PTHR11254:SF67">
    <property type="entry name" value="E3 UBIQUITIN-PROTEIN LIGASE HUWE1"/>
    <property type="match status" value="1"/>
</dbReference>
<dbReference type="SUPFAM" id="SSF56204">
    <property type="entry name" value="Hect, E3 ligase catalytic domain"/>
    <property type="match status" value="1"/>
</dbReference>
<protein>
    <recommendedName>
        <fullName evidence="3">HECT-type E3 ubiquitin transferase</fullName>
        <ecNumber evidence="3">2.3.2.26</ecNumber>
    </recommendedName>
</protein>
<keyword evidence="9" id="KW-1185">Reference proteome</keyword>
<gene>
    <name evidence="8" type="ORF">HHUSO_G11695</name>
</gene>
<evidence type="ECO:0000256" key="6">
    <source>
        <dbReference type="PROSITE-ProRule" id="PRU00104"/>
    </source>
</evidence>
<dbReference type="PROSITE" id="PS50237">
    <property type="entry name" value="HECT"/>
    <property type="match status" value="1"/>
</dbReference>
<dbReference type="Gene3D" id="3.30.2410.10">
    <property type="entry name" value="Hect, E3 ligase catalytic domain"/>
    <property type="match status" value="1"/>
</dbReference>
<keyword evidence="5 6" id="KW-0833">Ubl conjugation pathway</keyword>
<name>A0ABR0ZMJ4_HUSHU</name>
<sequence>MRPQGSSSNICYRNYTEVFAPIPLSDDSSVEDTEETVIGDRAQESHITISNIIEDLFLQVNNAACSRFIINRADVWDGAMRGFRRSNYEPQNSIMVKFTDDIGVTEEGIDTGGPKREFLGLLMDHLHKRPIFEGPETQRFLKYDATGEKNDEYFMAGRIIAVSLVHGGPSPSFLSANLMRHILGIDDIHATLEDTDDHEIKGILFNVRNSKSLDELLTILEKQTLVFHLAGCKTVIKELDDKEKLVEDFKWYIIKRNAFGIERFMEGLKTLNVLEAMKQHPEVFLNQFCFTQKRVTAQALEDIFAVQFSDKGSNKRAVESRIIGYWIDYTIDAEGNLSPEGPSLRDILQFATGLSSIPPSGFHPRPSVQFLHNGSPYPIANTCGNIIHLPITTDYYTFQKNMDFGILNSPGFGRV</sequence>
<evidence type="ECO:0000256" key="2">
    <source>
        <dbReference type="ARBA" id="ARBA00004906"/>
    </source>
</evidence>
<evidence type="ECO:0000256" key="5">
    <source>
        <dbReference type="ARBA" id="ARBA00022786"/>
    </source>
</evidence>
<dbReference type="EMBL" id="JAHFZB010000009">
    <property type="protein sequence ID" value="KAK6485806.1"/>
    <property type="molecule type" value="Genomic_DNA"/>
</dbReference>
<dbReference type="SMART" id="SM00119">
    <property type="entry name" value="HECTc"/>
    <property type="match status" value="1"/>
</dbReference>
<organism evidence="8 9">
    <name type="scientific">Huso huso</name>
    <name type="common">Beluga</name>
    <name type="synonym">Acipenser huso</name>
    <dbReference type="NCBI Taxonomy" id="61971"/>
    <lineage>
        <taxon>Eukaryota</taxon>
        <taxon>Metazoa</taxon>
        <taxon>Chordata</taxon>
        <taxon>Craniata</taxon>
        <taxon>Vertebrata</taxon>
        <taxon>Euteleostomi</taxon>
        <taxon>Actinopterygii</taxon>
        <taxon>Chondrostei</taxon>
        <taxon>Acipenseriformes</taxon>
        <taxon>Acipenseridae</taxon>
        <taxon>Huso</taxon>
    </lineage>
</organism>
<comment type="pathway">
    <text evidence="2">Protein modification; protein ubiquitination.</text>
</comment>
<keyword evidence="4" id="KW-0808">Transferase</keyword>
<dbReference type="InterPro" id="IPR035983">
    <property type="entry name" value="Hect_E3_ubiquitin_ligase"/>
</dbReference>
<accession>A0ABR0ZMJ4</accession>
<dbReference type="Pfam" id="PF00632">
    <property type="entry name" value="HECT"/>
    <property type="match status" value="1"/>
</dbReference>
<dbReference type="PANTHER" id="PTHR11254">
    <property type="entry name" value="HECT DOMAIN UBIQUITIN-PROTEIN LIGASE"/>
    <property type="match status" value="1"/>
</dbReference>